<comment type="caution">
    <text evidence="5">The sequence shown here is derived from an EMBL/GenBank/DDBJ whole genome shotgun (WGS) entry which is preliminary data.</text>
</comment>
<dbReference type="AlphaFoldDB" id="A0A928Z5T4"/>
<evidence type="ECO:0000313" key="5">
    <source>
        <dbReference type="EMBL" id="MBE9033139.1"/>
    </source>
</evidence>
<keyword evidence="6" id="KW-1185">Reference proteome</keyword>
<accession>A0A928Z5T4</accession>
<dbReference type="InterPro" id="IPR050204">
    <property type="entry name" value="AraC_XylS_family_regulators"/>
</dbReference>
<feature type="domain" description="HTH araC/xylS-type" evidence="4">
    <location>
        <begin position="196"/>
        <end position="294"/>
    </location>
</feature>
<sequence>MNTDSNRLHPSNFTPEKWVISRQSIKATHLTVEHHRHEPGELATPGLSHHLLMVRLSCGGARQITRFGQQEYDGCYPVGSFWLVAAQDLPCFWSWKSTDETMLFIIEPLRLQQIAIEQGYPAQPPIELQTILLGRDPHLEILAKQYRIEMQHNGLGGRLYSESLGNLLILHLLRNYCQPNPKFAQPHMGLGDRRLKSVLDYIEAHLDENLGLQDFATLTGLSQCHFATMFKQSMGVAPYRYVLQQRLERAKQYLQSSNQRIHEIALDCGFADQSHLTKHFRKSVGMTPRQFRNL</sequence>
<dbReference type="InterPro" id="IPR020449">
    <property type="entry name" value="Tscrpt_reg_AraC-type_HTH"/>
</dbReference>
<dbReference type="RefSeq" id="WP_264327950.1">
    <property type="nucleotide sequence ID" value="NZ_JADEXQ010000155.1"/>
</dbReference>
<dbReference type="PROSITE" id="PS00041">
    <property type="entry name" value="HTH_ARAC_FAMILY_1"/>
    <property type="match status" value="1"/>
</dbReference>
<evidence type="ECO:0000259" key="4">
    <source>
        <dbReference type="PROSITE" id="PS01124"/>
    </source>
</evidence>
<dbReference type="PANTHER" id="PTHR46796">
    <property type="entry name" value="HTH-TYPE TRANSCRIPTIONAL ACTIVATOR RHAS-RELATED"/>
    <property type="match status" value="1"/>
</dbReference>
<dbReference type="PANTHER" id="PTHR46796:SF6">
    <property type="entry name" value="ARAC SUBFAMILY"/>
    <property type="match status" value="1"/>
</dbReference>
<dbReference type="EMBL" id="JADEXQ010000155">
    <property type="protein sequence ID" value="MBE9033139.1"/>
    <property type="molecule type" value="Genomic_DNA"/>
</dbReference>
<evidence type="ECO:0000256" key="2">
    <source>
        <dbReference type="ARBA" id="ARBA00023125"/>
    </source>
</evidence>
<dbReference type="Proteomes" id="UP000625316">
    <property type="component" value="Unassembled WGS sequence"/>
</dbReference>
<dbReference type="Gene3D" id="1.10.10.60">
    <property type="entry name" value="Homeodomain-like"/>
    <property type="match status" value="2"/>
</dbReference>
<dbReference type="GO" id="GO:0003700">
    <property type="term" value="F:DNA-binding transcription factor activity"/>
    <property type="evidence" value="ECO:0007669"/>
    <property type="project" value="InterPro"/>
</dbReference>
<gene>
    <name evidence="5" type="ORF">IQ266_25710</name>
</gene>
<dbReference type="InterPro" id="IPR009057">
    <property type="entry name" value="Homeodomain-like_sf"/>
</dbReference>
<dbReference type="SMART" id="SM00342">
    <property type="entry name" value="HTH_ARAC"/>
    <property type="match status" value="1"/>
</dbReference>
<evidence type="ECO:0000256" key="1">
    <source>
        <dbReference type="ARBA" id="ARBA00023015"/>
    </source>
</evidence>
<dbReference type="GO" id="GO:0043565">
    <property type="term" value="F:sequence-specific DNA binding"/>
    <property type="evidence" value="ECO:0007669"/>
    <property type="project" value="InterPro"/>
</dbReference>
<reference evidence="5" key="1">
    <citation type="submission" date="2020-10" db="EMBL/GenBank/DDBJ databases">
        <authorList>
            <person name="Castelo-Branco R."/>
            <person name="Eusebio N."/>
            <person name="Adriana R."/>
            <person name="Vieira A."/>
            <person name="Brugerolle De Fraissinette N."/>
            <person name="Rezende De Castro R."/>
            <person name="Schneider M.P."/>
            <person name="Vasconcelos V."/>
            <person name="Leao P.N."/>
        </authorList>
    </citation>
    <scope>NUCLEOTIDE SEQUENCE</scope>
    <source>
        <strain evidence="5">LEGE 11480</strain>
    </source>
</reference>
<dbReference type="PROSITE" id="PS01124">
    <property type="entry name" value="HTH_ARAC_FAMILY_2"/>
    <property type="match status" value="1"/>
</dbReference>
<dbReference type="SUPFAM" id="SSF46689">
    <property type="entry name" value="Homeodomain-like"/>
    <property type="match status" value="2"/>
</dbReference>
<evidence type="ECO:0000313" key="6">
    <source>
        <dbReference type="Proteomes" id="UP000625316"/>
    </source>
</evidence>
<dbReference type="PRINTS" id="PR00032">
    <property type="entry name" value="HTHARAC"/>
</dbReference>
<keyword evidence="2" id="KW-0238">DNA-binding</keyword>
<organism evidence="5 6">
    <name type="scientific">Romeriopsis navalis LEGE 11480</name>
    <dbReference type="NCBI Taxonomy" id="2777977"/>
    <lineage>
        <taxon>Bacteria</taxon>
        <taxon>Bacillati</taxon>
        <taxon>Cyanobacteriota</taxon>
        <taxon>Cyanophyceae</taxon>
        <taxon>Leptolyngbyales</taxon>
        <taxon>Leptolyngbyaceae</taxon>
        <taxon>Romeriopsis</taxon>
        <taxon>Romeriopsis navalis</taxon>
    </lineage>
</organism>
<name>A0A928Z5T4_9CYAN</name>
<evidence type="ECO:0000256" key="3">
    <source>
        <dbReference type="ARBA" id="ARBA00023163"/>
    </source>
</evidence>
<dbReference type="InterPro" id="IPR018060">
    <property type="entry name" value="HTH_AraC"/>
</dbReference>
<protein>
    <submittedName>
        <fullName evidence="5">Helix-turn-helix transcriptional regulator</fullName>
    </submittedName>
</protein>
<keyword evidence="1" id="KW-0805">Transcription regulation</keyword>
<dbReference type="Pfam" id="PF12833">
    <property type="entry name" value="HTH_18"/>
    <property type="match status" value="1"/>
</dbReference>
<proteinExistence type="predicted"/>
<keyword evidence="3" id="KW-0804">Transcription</keyword>
<dbReference type="InterPro" id="IPR018062">
    <property type="entry name" value="HTH_AraC-typ_CS"/>
</dbReference>